<dbReference type="SUPFAM" id="SSF90112">
    <property type="entry name" value="Neurotransmitter-gated ion-channel transmembrane pore"/>
    <property type="match status" value="1"/>
</dbReference>
<feature type="transmembrane region" description="Helical" evidence="14">
    <location>
        <begin position="295"/>
        <end position="313"/>
    </location>
</feature>
<dbReference type="FunFam" id="2.70.170.10:FF:000005">
    <property type="entry name" value="Neuronal nicotinic acetylcholine receptor alpha4 subunit"/>
    <property type="match status" value="1"/>
</dbReference>
<dbReference type="InterPro" id="IPR002394">
    <property type="entry name" value="Nicotinic_acetylcholine_rcpt"/>
</dbReference>
<sequence>MASTAKCMALAFLWLCLYVSAINSTNLTDGIAFPTDEVKVYDLENSQQDDDELKLVKDLFLSGYNKNVRPVEDKNLPVEVKFGIAYTQIVDLIEKDQVLESNIWVRMKWQNHLLKWNYSEYGGIKAINITPLLMWLPDIVLHNNAEENLPSGTLDQFKTKVQLNYKGECTWYAPTILRSGCNIDITYFPFDDQLCELKFGSWTFNGLQVNIVQMTDEADLNFYMKSSEFQLISAKAKRNVVRYSCCPEPYPDVTFYLHLRRKPGFFLYNIIIPCLVITSLAVLTFLLPPEIGERVTLVIESFLALSFVILMVSSSVPVTSDNTPLIMKFLLISMCQIGCALIANCISLNLYKKEEMPQWVRVVFLHYLARCLCISTGHPKGGVSPKKSKDEDTQDKKVLASMIHKNSYNSIDGPVSPLLPRKTSANSDHQMSKAADGIAAVAETVLKEEDFEKDRDFWIFTSIVVDRLLLIIFTLTFITSSSFIFSMVPDHYGIF</sequence>
<keyword evidence="11" id="KW-1071">Ligand-gated ion channel</keyword>
<evidence type="ECO:0000256" key="1">
    <source>
        <dbReference type="ARBA" id="ARBA00022448"/>
    </source>
</evidence>
<accession>A0A6P8IKU2</accession>
<dbReference type="InterPro" id="IPR006202">
    <property type="entry name" value="Neur_chan_lig-bd"/>
</dbReference>
<dbReference type="PRINTS" id="PR00254">
    <property type="entry name" value="NICOTINICR"/>
</dbReference>
<dbReference type="InterPro" id="IPR036719">
    <property type="entry name" value="Neuro-gated_channel_TM_sf"/>
</dbReference>
<evidence type="ECO:0000259" key="16">
    <source>
        <dbReference type="Pfam" id="PF02932"/>
    </source>
</evidence>
<comment type="similarity">
    <text evidence="14">Belongs to the ligand-gated ion channel (TC 1.A.9) family.</text>
</comment>
<feature type="signal peptide" evidence="14">
    <location>
        <begin position="1"/>
        <end position="21"/>
    </location>
</feature>
<evidence type="ECO:0000256" key="2">
    <source>
        <dbReference type="ARBA" id="ARBA00022475"/>
    </source>
</evidence>
<dbReference type="GO" id="GO:0022848">
    <property type="term" value="F:acetylcholine-gated monoatomic cation-selective channel activity"/>
    <property type="evidence" value="ECO:0007669"/>
    <property type="project" value="InterPro"/>
</dbReference>
<evidence type="ECO:0000256" key="7">
    <source>
        <dbReference type="ARBA" id="ARBA00023136"/>
    </source>
</evidence>
<evidence type="ECO:0000256" key="4">
    <source>
        <dbReference type="ARBA" id="ARBA00022989"/>
    </source>
</evidence>
<dbReference type="Gene3D" id="1.20.58.390">
    <property type="entry name" value="Neurotransmitter-gated ion-channel transmembrane domain"/>
    <property type="match status" value="2"/>
</dbReference>
<dbReference type="AlphaFoldDB" id="A0A6P8IKU2"/>
<keyword evidence="12 14" id="KW-0407">Ion channel</keyword>
<dbReference type="PANTHER" id="PTHR18945">
    <property type="entry name" value="NEUROTRANSMITTER GATED ION CHANNEL"/>
    <property type="match status" value="1"/>
</dbReference>
<keyword evidence="7 14" id="KW-0472">Membrane</keyword>
<dbReference type="PRINTS" id="PR00252">
    <property type="entry name" value="NRIONCHANNEL"/>
</dbReference>
<feature type="domain" description="Neurotransmitter-gated ion-channel transmembrane" evidence="16">
    <location>
        <begin position="270"/>
        <end position="485"/>
    </location>
</feature>
<keyword evidence="2" id="KW-1003">Cell membrane</keyword>
<keyword evidence="9" id="KW-0675">Receptor</keyword>
<feature type="transmembrane region" description="Helical" evidence="14">
    <location>
        <begin position="468"/>
        <end position="488"/>
    </location>
</feature>
<keyword evidence="10" id="KW-0325">Glycoprotein</keyword>
<dbReference type="PROSITE" id="PS00236">
    <property type="entry name" value="NEUROTR_ION_CHANNEL"/>
    <property type="match status" value="1"/>
</dbReference>
<keyword evidence="17" id="KW-1185">Reference proteome</keyword>
<dbReference type="RefSeq" id="XP_031567056.1">
    <property type="nucleotide sequence ID" value="XM_031711196.1"/>
</dbReference>
<dbReference type="Gene3D" id="2.70.170.10">
    <property type="entry name" value="Neurotransmitter-gated ion-channel ligand-binding domain"/>
    <property type="match status" value="1"/>
</dbReference>
<keyword evidence="8" id="KW-1015">Disulfide bond</keyword>
<feature type="transmembrane region" description="Helical" evidence="14">
    <location>
        <begin position="265"/>
        <end position="288"/>
    </location>
</feature>
<evidence type="ECO:0000256" key="9">
    <source>
        <dbReference type="ARBA" id="ARBA00023170"/>
    </source>
</evidence>
<dbReference type="OrthoDB" id="5975154at2759"/>
<evidence type="ECO:0000259" key="15">
    <source>
        <dbReference type="Pfam" id="PF02931"/>
    </source>
</evidence>
<dbReference type="RefSeq" id="XP_031567058.1">
    <property type="nucleotide sequence ID" value="XM_031711198.1"/>
</dbReference>
<evidence type="ECO:0000313" key="20">
    <source>
        <dbReference type="RefSeq" id="XP_031567058.1"/>
    </source>
</evidence>
<evidence type="ECO:0000256" key="10">
    <source>
        <dbReference type="ARBA" id="ARBA00023180"/>
    </source>
</evidence>
<reference evidence="18 19" key="1">
    <citation type="submission" date="2025-04" db="UniProtKB">
        <authorList>
            <consortium name="RefSeq"/>
        </authorList>
    </citation>
    <scope>IDENTIFICATION</scope>
    <source>
        <tissue evidence="18 19">Tentacle</tissue>
    </source>
</reference>
<feature type="domain" description="Neurotransmitter-gated ion-channel ligand-binding" evidence="15">
    <location>
        <begin position="54"/>
        <end position="263"/>
    </location>
</feature>
<dbReference type="CDD" id="cd18997">
    <property type="entry name" value="LGIC_ECD_nAChR"/>
    <property type="match status" value="1"/>
</dbReference>
<evidence type="ECO:0000256" key="11">
    <source>
        <dbReference type="ARBA" id="ARBA00023286"/>
    </source>
</evidence>
<dbReference type="CDD" id="cd19051">
    <property type="entry name" value="LGIC_TM_cation"/>
    <property type="match status" value="1"/>
</dbReference>
<dbReference type="FunFam" id="1.20.58.390:FF:000043">
    <property type="entry name" value="AcetylCholine Receptor"/>
    <property type="match status" value="1"/>
</dbReference>
<evidence type="ECO:0000256" key="8">
    <source>
        <dbReference type="ARBA" id="ARBA00023157"/>
    </source>
</evidence>
<evidence type="ECO:0000313" key="18">
    <source>
        <dbReference type="RefSeq" id="XP_031567056.1"/>
    </source>
</evidence>
<evidence type="ECO:0000256" key="3">
    <source>
        <dbReference type="ARBA" id="ARBA00022692"/>
    </source>
</evidence>
<dbReference type="GeneID" id="116302016"/>
<dbReference type="InterPro" id="IPR006201">
    <property type="entry name" value="Neur_channel"/>
</dbReference>
<dbReference type="GO" id="GO:0004888">
    <property type="term" value="F:transmembrane signaling receptor activity"/>
    <property type="evidence" value="ECO:0007669"/>
    <property type="project" value="InterPro"/>
</dbReference>
<dbReference type="KEGG" id="aten:116302016"/>
<dbReference type="InterPro" id="IPR038050">
    <property type="entry name" value="Neuro_actylchol_rec"/>
</dbReference>
<dbReference type="InterPro" id="IPR018000">
    <property type="entry name" value="Neurotransmitter_ion_chnl_CS"/>
</dbReference>
<keyword evidence="4 14" id="KW-1133">Transmembrane helix</keyword>
<dbReference type="GO" id="GO:0045211">
    <property type="term" value="C:postsynaptic membrane"/>
    <property type="evidence" value="ECO:0007669"/>
    <property type="project" value="InterPro"/>
</dbReference>
<evidence type="ECO:0000256" key="5">
    <source>
        <dbReference type="ARBA" id="ARBA00023018"/>
    </source>
</evidence>
<evidence type="ECO:0000313" key="19">
    <source>
        <dbReference type="RefSeq" id="XP_031567057.1"/>
    </source>
</evidence>
<evidence type="ECO:0000256" key="12">
    <source>
        <dbReference type="ARBA" id="ARBA00023303"/>
    </source>
</evidence>
<keyword evidence="5" id="KW-0770">Synapse</keyword>
<evidence type="ECO:0000313" key="17">
    <source>
        <dbReference type="Proteomes" id="UP000515163"/>
    </source>
</evidence>
<comment type="subcellular location">
    <subcellularLocation>
        <location evidence="13">Synaptic cell membrane</location>
        <topology evidence="13">Multi-pass membrane protein</topology>
    </subcellularLocation>
</comment>
<keyword evidence="14" id="KW-0732">Signal</keyword>
<dbReference type="InterPro" id="IPR006029">
    <property type="entry name" value="Neurotrans-gated_channel_TM"/>
</dbReference>
<dbReference type="Pfam" id="PF02931">
    <property type="entry name" value="Neur_chan_LBD"/>
    <property type="match status" value="1"/>
</dbReference>
<name>A0A6P8IKU2_ACTTE</name>
<dbReference type="Proteomes" id="UP000515163">
    <property type="component" value="Unplaced"/>
</dbReference>
<gene>
    <name evidence="18 19 20" type="primary">LOC116302016</name>
</gene>
<organism evidence="17 20">
    <name type="scientific">Actinia tenebrosa</name>
    <name type="common">Australian red waratah sea anemone</name>
    <dbReference type="NCBI Taxonomy" id="6105"/>
    <lineage>
        <taxon>Eukaryota</taxon>
        <taxon>Metazoa</taxon>
        <taxon>Cnidaria</taxon>
        <taxon>Anthozoa</taxon>
        <taxon>Hexacorallia</taxon>
        <taxon>Actiniaria</taxon>
        <taxon>Actiniidae</taxon>
        <taxon>Actinia</taxon>
    </lineage>
</organism>
<dbReference type="Pfam" id="PF02932">
    <property type="entry name" value="Neur_chan_memb"/>
    <property type="match status" value="1"/>
</dbReference>
<keyword evidence="3 14" id="KW-0812">Transmembrane</keyword>
<keyword evidence="6 14" id="KW-0406">Ion transport</keyword>
<feature type="transmembrane region" description="Helical" evidence="14">
    <location>
        <begin position="325"/>
        <end position="351"/>
    </location>
</feature>
<dbReference type="RefSeq" id="XP_031567057.1">
    <property type="nucleotide sequence ID" value="XM_031711197.1"/>
</dbReference>
<dbReference type="InterPro" id="IPR036734">
    <property type="entry name" value="Neur_chan_lig-bd_sf"/>
</dbReference>
<evidence type="ECO:0000256" key="14">
    <source>
        <dbReference type="RuleBase" id="RU000687"/>
    </source>
</evidence>
<evidence type="ECO:0000256" key="6">
    <source>
        <dbReference type="ARBA" id="ARBA00023065"/>
    </source>
</evidence>
<protein>
    <submittedName>
        <fullName evidence="18 19">Acetylcholine receptor subunit alpha-like isoform X1</fullName>
    </submittedName>
</protein>
<proteinExistence type="inferred from homology"/>
<evidence type="ECO:0000256" key="13">
    <source>
        <dbReference type="ARBA" id="ARBA00034099"/>
    </source>
</evidence>
<feature type="chain" id="PRO_5044519128" evidence="14">
    <location>
        <begin position="22"/>
        <end position="495"/>
    </location>
</feature>
<dbReference type="SUPFAM" id="SSF63712">
    <property type="entry name" value="Nicotinic receptor ligand binding domain-like"/>
    <property type="match status" value="1"/>
</dbReference>
<keyword evidence="1 14" id="KW-0813">Transport</keyword>